<dbReference type="EMBL" id="JAFBED010000002">
    <property type="protein sequence ID" value="MBM7619226.1"/>
    <property type="molecule type" value="Genomic_DNA"/>
</dbReference>
<evidence type="ECO:0000256" key="6">
    <source>
        <dbReference type="ARBA" id="ARBA00022576"/>
    </source>
</evidence>
<dbReference type="EC" id="2.6.1.21" evidence="4 12"/>
<evidence type="ECO:0000256" key="3">
    <source>
        <dbReference type="ARBA" id="ARBA00011738"/>
    </source>
</evidence>
<evidence type="ECO:0000256" key="11">
    <source>
        <dbReference type="RuleBase" id="RU004516"/>
    </source>
</evidence>
<accession>A0ABS2NX30</accession>
<evidence type="ECO:0000256" key="9">
    <source>
        <dbReference type="ARBA" id="ARBA00047911"/>
    </source>
</evidence>
<dbReference type="InterPro" id="IPR050571">
    <property type="entry name" value="Class-IV_PLP-Dep_Aminotrnsfr"/>
</dbReference>
<dbReference type="InterPro" id="IPR001544">
    <property type="entry name" value="Aminotrans_IV"/>
</dbReference>
<dbReference type="InterPro" id="IPR005784">
    <property type="entry name" value="D_amino_transT"/>
</dbReference>
<dbReference type="PANTHER" id="PTHR42743">
    <property type="entry name" value="AMINO-ACID AMINOTRANSFERASE"/>
    <property type="match status" value="1"/>
</dbReference>
<organism evidence="13 14">
    <name type="scientific">Sutcliffiella tianshenii</name>
    <dbReference type="NCBI Taxonomy" id="1463404"/>
    <lineage>
        <taxon>Bacteria</taxon>
        <taxon>Bacillati</taxon>
        <taxon>Bacillota</taxon>
        <taxon>Bacilli</taxon>
        <taxon>Bacillales</taxon>
        <taxon>Bacillaceae</taxon>
        <taxon>Sutcliffiella</taxon>
    </lineage>
</organism>
<name>A0ABS2NX30_9BACI</name>
<dbReference type="PROSITE" id="PS00770">
    <property type="entry name" value="AA_TRANSFER_CLASS_4"/>
    <property type="match status" value="1"/>
</dbReference>
<evidence type="ECO:0000313" key="14">
    <source>
        <dbReference type="Proteomes" id="UP000737402"/>
    </source>
</evidence>
<comment type="function">
    <text evidence="12">Acts on the D-isomers of alanine, leucine, aspartate, glutamate, aminobutyrate, norvaline and asparagine. The enzyme transfers an amino group from a substrate D-amino acid to the pyridoxal phosphate cofactor to form pyridoxamine and an alpha-keto acid in the first half-reaction.</text>
</comment>
<comment type="similarity">
    <text evidence="2 10">Belongs to the class-IV pyridoxal-phosphate-dependent aminotransferase family.</text>
</comment>
<dbReference type="InterPro" id="IPR043131">
    <property type="entry name" value="BCAT-like_N"/>
</dbReference>
<evidence type="ECO:0000256" key="5">
    <source>
        <dbReference type="ARBA" id="ARBA00021779"/>
    </source>
</evidence>
<keyword evidence="6 13" id="KW-0032">Aminotransferase</keyword>
<dbReference type="Proteomes" id="UP000737402">
    <property type="component" value="Unassembled WGS sequence"/>
</dbReference>
<dbReference type="SUPFAM" id="SSF56752">
    <property type="entry name" value="D-aminoacid aminotransferase-like PLP-dependent enzymes"/>
    <property type="match status" value="1"/>
</dbReference>
<evidence type="ECO:0000256" key="10">
    <source>
        <dbReference type="RuleBase" id="RU004106"/>
    </source>
</evidence>
<comment type="cofactor">
    <cofactor evidence="1 11">
        <name>pyridoxal 5'-phosphate</name>
        <dbReference type="ChEBI" id="CHEBI:597326"/>
    </cofactor>
</comment>
<dbReference type="NCBIfam" id="TIGR01121">
    <property type="entry name" value="D_amino_aminoT"/>
    <property type="match status" value="1"/>
</dbReference>
<comment type="catalytic activity">
    <reaction evidence="9 12">
        <text>D-alanine + 2-oxoglutarate = D-glutamate + pyruvate</text>
        <dbReference type="Rhea" id="RHEA:15869"/>
        <dbReference type="ChEBI" id="CHEBI:15361"/>
        <dbReference type="ChEBI" id="CHEBI:16810"/>
        <dbReference type="ChEBI" id="CHEBI:29986"/>
        <dbReference type="ChEBI" id="CHEBI:57416"/>
        <dbReference type="EC" id="2.6.1.21"/>
    </reaction>
</comment>
<dbReference type="PANTHER" id="PTHR42743:SF10">
    <property type="entry name" value="D-ALANINE AMINOTRANSFERASE"/>
    <property type="match status" value="1"/>
</dbReference>
<dbReference type="InterPro" id="IPR043132">
    <property type="entry name" value="BCAT-like_C"/>
</dbReference>
<sequence length="284" mass="32038">MKVLVDGEIVARSVVKVDMEDRGYQFGDGVYEVINIYDGVPFTLDEHIERLYRSAKEIGMSILFESDHLKQDIRKLIKENNMKKGGLYLQVTRGVAPRTHQYQKDISSKLIAYPLPYKEMAETRSSGVTAITEQDLRWLRCDIKSLNLLYNIMIKQKSYEQGAFEAILIRDGLVTEGTSSNVFIIKDGTIYTHPATNLILNGITRQKLLEVFLENGWTCKEQPFTTKELMEADEVFVTSTTSEVVPVISIDGKSINNGIPGSLTRKIQQAFSNTVKKETSSAVL</sequence>
<dbReference type="Pfam" id="PF01063">
    <property type="entry name" value="Aminotran_4"/>
    <property type="match status" value="1"/>
</dbReference>
<evidence type="ECO:0000313" key="13">
    <source>
        <dbReference type="EMBL" id="MBM7619226.1"/>
    </source>
</evidence>
<evidence type="ECO:0000256" key="2">
    <source>
        <dbReference type="ARBA" id="ARBA00009320"/>
    </source>
</evidence>
<evidence type="ECO:0000256" key="4">
    <source>
        <dbReference type="ARBA" id="ARBA00012874"/>
    </source>
</evidence>
<keyword evidence="7 13" id="KW-0808">Transferase</keyword>
<proteinExistence type="inferred from homology"/>
<protein>
    <recommendedName>
        <fullName evidence="5 12">D-alanine aminotransferase</fullName>
        <ecNumber evidence="4 12">2.6.1.21</ecNumber>
    </recommendedName>
</protein>
<evidence type="ECO:0000256" key="12">
    <source>
        <dbReference type="RuleBase" id="RU004520"/>
    </source>
</evidence>
<dbReference type="InterPro" id="IPR036038">
    <property type="entry name" value="Aminotransferase-like"/>
</dbReference>
<gene>
    <name evidence="13" type="ORF">JOC95_001075</name>
</gene>
<keyword evidence="8 11" id="KW-0663">Pyridoxal phosphate</keyword>
<keyword evidence="14" id="KW-1185">Reference proteome</keyword>
<evidence type="ECO:0000256" key="7">
    <source>
        <dbReference type="ARBA" id="ARBA00022679"/>
    </source>
</evidence>
<dbReference type="CDD" id="cd01558">
    <property type="entry name" value="D-AAT_like"/>
    <property type="match status" value="1"/>
</dbReference>
<comment type="caution">
    <text evidence="13">The sequence shown here is derived from an EMBL/GenBank/DDBJ whole genome shotgun (WGS) entry which is preliminary data.</text>
</comment>
<evidence type="ECO:0000256" key="8">
    <source>
        <dbReference type="ARBA" id="ARBA00022898"/>
    </source>
</evidence>
<dbReference type="InterPro" id="IPR018300">
    <property type="entry name" value="Aminotrans_IV_CS"/>
</dbReference>
<dbReference type="RefSeq" id="WP_204414149.1">
    <property type="nucleotide sequence ID" value="NZ_JAFBED010000002.1"/>
</dbReference>
<dbReference type="Gene3D" id="3.30.470.10">
    <property type="match status" value="1"/>
</dbReference>
<comment type="subunit">
    <text evidence="3">Homodimer.</text>
</comment>
<dbReference type="Gene3D" id="3.20.10.10">
    <property type="entry name" value="D-amino Acid Aminotransferase, subunit A, domain 2"/>
    <property type="match status" value="1"/>
</dbReference>
<evidence type="ECO:0000256" key="1">
    <source>
        <dbReference type="ARBA" id="ARBA00001933"/>
    </source>
</evidence>
<dbReference type="GO" id="GO:0047810">
    <property type="term" value="F:D-alanine-2-oxoglutarate aminotransferase activity"/>
    <property type="evidence" value="ECO:0007669"/>
    <property type="project" value="UniProtKB-EC"/>
</dbReference>
<reference evidence="13 14" key="1">
    <citation type="submission" date="2021-01" db="EMBL/GenBank/DDBJ databases">
        <title>Genomic Encyclopedia of Type Strains, Phase IV (KMG-IV): sequencing the most valuable type-strain genomes for metagenomic binning, comparative biology and taxonomic classification.</title>
        <authorList>
            <person name="Goeker M."/>
        </authorList>
    </citation>
    <scope>NUCLEOTIDE SEQUENCE [LARGE SCALE GENOMIC DNA]</scope>
    <source>
        <strain evidence="13 14">DSM 25879</strain>
    </source>
</reference>